<name>A0A0R1ULC2_9LACO</name>
<dbReference type="Proteomes" id="UP000051084">
    <property type="component" value="Unassembled WGS sequence"/>
</dbReference>
<organism evidence="2 3">
    <name type="scientific">Limosilactobacillus equigenerosi DSM 18793 = JCM 14505</name>
    <dbReference type="NCBI Taxonomy" id="1423742"/>
    <lineage>
        <taxon>Bacteria</taxon>
        <taxon>Bacillati</taxon>
        <taxon>Bacillota</taxon>
        <taxon>Bacilli</taxon>
        <taxon>Lactobacillales</taxon>
        <taxon>Lactobacillaceae</taxon>
        <taxon>Limosilactobacillus</taxon>
    </lineage>
</organism>
<comment type="caution">
    <text evidence="2">The sequence shown here is derived from an EMBL/GenBank/DDBJ whole genome shotgun (WGS) entry which is preliminary data.</text>
</comment>
<sequence length="51" mass="5477">MLGAILYLIWHKRRPNTAKSAGLGALISVGWVVSIMLMVVVGITIGLEVVE</sequence>
<dbReference type="PATRIC" id="fig|1423742.4.peg.1506"/>
<evidence type="ECO:0000313" key="2">
    <source>
        <dbReference type="EMBL" id="KRL93981.1"/>
    </source>
</evidence>
<evidence type="ECO:0000313" key="3">
    <source>
        <dbReference type="Proteomes" id="UP000051084"/>
    </source>
</evidence>
<dbReference type="AlphaFoldDB" id="A0A0R1ULC2"/>
<reference evidence="2 3" key="1">
    <citation type="journal article" date="2015" name="Genome Announc.">
        <title>Expanding the biotechnology potential of lactobacilli through comparative genomics of 213 strains and associated genera.</title>
        <authorList>
            <person name="Sun Z."/>
            <person name="Harris H.M."/>
            <person name="McCann A."/>
            <person name="Guo C."/>
            <person name="Argimon S."/>
            <person name="Zhang W."/>
            <person name="Yang X."/>
            <person name="Jeffery I.B."/>
            <person name="Cooney J.C."/>
            <person name="Kagawa T.F."/>
            <person name="Liu W."/>
            <person name="Song Y."/>
            <person name="Salvetti E."/>
            <person name="Wrobel A."/>
            <person name="Rasinkangas P."/>
            <person name="Parkhill J."/>
            <person name="Rea M.C."/>
            <person name="O'Sullivan O."/>
            <person name="Ritari J."/>
            <person name="Douillard F.P."/>
            <person name="Paul Ross R."/>
            <person name="Yang R."/>
            <person name="Briner A.E."/>
            <person name="Felis G.E."/>
            <person name="de Vos W.M."/>
            <person name="Barrangou R."/>
            <person name="Klaenhammer T.R."/>
            <person name="Caufield P.W."/>
            <person name="Cui Y."/>
            <person name="Zhang H."/>
            <person name="O'Toole P.W."/>
        </authorList>
    </citation>
    <scope>NUCLEOTIDE SEQUENCE [LARGE SCALE GENOMIC DNA]</scope>
    <source>
        <strain evidence="2 3">DSM 18793</strain>
    </source>
</reference>
<keyword evidence="3" id="KW-1185">Reference proteome</keyword>
<feature type="transmembrane region" description="Helical" evidence="1">
    <location>
        <begin position="21"/>
        <end position="47"/>
    </location>
</feature>
<dbReference type="STRING" id="417373.GCA_001570685_00543"/>
<dbReference type="EMBL" id="AZGC01000039">
    <property type="protein sequence ID" value="KRL93981.1"/>
    <property type="molecule type" value="Genomic_DNA"/>
</dbReference>
<keyword evidence="1" id="KW-0812">Transmembrane</keyword>
<protein>
    <submittedName>
        <fullName evidence="2">Uncharacterized protein</fullName>
    </submittedName>
</protein>
<keyword evidence="1" id="KW-1133">Transmembrane helix</keyword>
<accession>A0A0R1ULC2</accession>
<keyword evidence="1" id="KW-0472">Membrane</keyword>
<evidence type="ECO:0000256" key="1">
    <source>
        <dbReference type="SAM" id="Phobius"/>
    </source>
</evidence>
<gene>
    <name evidence="2" type="ORF">FC21_GL001453</name>
</gene>
<proteinExistence type="predicted"/>